<dbReference type="PATRIC" id="fig|452.5.peg.1424"/>
<dbReference type="STRING" id="452.Lspi_1293"/>
<sequence>MRQKLPALFFLLSLMGAVISVQASESPIYRTCQEQPDRQQARSRELQRLVQDDQKEREDWDQLSEEEKQNVSCHDESRRKRVGEIFGEGCLKEAQDYAAASLIYQHGDVPDHYFQAFLWAKRAVDSGDLSSKGLVAMTIDRYLVSQGQKQLFGTQAFASEETGWCFCLQPVERSFPDLKRIAYGDKTLADRLDDLASFNQGKSCPNTECAMALNETPAGSVPGFW</sequence>
<gene>
    <name evidence="3" type="ORF">Lspi_1293</name>
</gene>
<proteinExistence type="predicted"/>
<dbReference type="Proteomes" id="UP000054877">
    <property type="component" value="Unassembled WGS sequence"/>
</dbReference>
<keyword evidence="2" id="KW-0732">Signal</keyword>
<feature type="compositionally biased region" description="Basic and acidic residues" evidence="1">
    <location>
        <begin position="35"/>
        <end position="71"/>
    </location>
</feature>
<feature type="signal peptide" evidence="2">
    <location>
        <begin position="1"/>
        <end position="23"/>
    </location>
</feature>
<evidence type="ECO:0000256" key="1">
    <source>
        <dbReference type="SAM" id="MobiDB-lite"/>
    </source>
</evidence>
<feature type="region of interest" description="Disordered" evidence="1">
    <location>
        <begin position="33"/>
        <end position="71"/>
    </location>
</feature>
<dbReference type="RefSeq" id="WP_058483211.1">
    <property type="nucleotide sequence ID" value="NZ_CAAAII010000005.1"/>
</dbReference>
<feature type="chain" id="PRO_5006918347" description="Sel1 repeat family protein" evidence="2">
    <location>
        <begin position="24"/>
        <end position="225"/>
    </location>
</feature>
<keyword evidence="4" id="KW-1185">Reference proteome</keyword>
<evidence type="ECO:0000313" key="4">
    <source>
        <dbReference type="Proteomes" id="UP000054877"/>
    </source>
</evidence>
<comment type="caution">
    <text evidence="3">The sequence shown here is derived from an EMBL/GenBank/DDBJ whole genome shotgun (WGS) entry which is preliminary data.</text>
</comment>
<dbReference type="OrthoDB" id="5654139at2"/>
<evidence type="ECO:0000256" key="2">
    <source>
        <dbReference type="SAM" id="SignalP"/>
    </source>
</evidence>
<dbReference type="AlphaFoldDB" id="A0A0W0Z6W2"/>
<evidence type="ECO:0000313" key="3">
    <source>
        <dbReference type="EMBL" id="KTD64486.1"/>
    </source>
</evidence>
<organism evidence="3 4">
    <name type="scientific">Legionella spiritensis</name>
    <dbReference type="NCBI Taxonomy" id="452"/>
    <lineage>
        <taxon>Bacteria</taxon>
        <taxon>Pseudomonadati</taxon>
        <taxon>Pseudomonadota</taxon>
        <taxon>Gammaproteobacteria</taxon>
        <taxon>Legionellales</taxon>
        <taxon>Legionellaceae</taxon>
        <taxon>Legionella</taxon>
    </lineage>
</organism>
<reference evidence="3 4" key="1">
    <citation type="submission" date="2015-11" db="EMBL/GenBank/DDBJ databases">
        <title>Genomic analysis of 38 Legionella species identifies large and diverse effector repertoires.</title>
        <authorList>
            <person name="Burstein D."/>
            <person name="Amaro F."/>
            <person name="Zusman T."/>
            <person name="Lifshitz Z."/>
            <person name="Cohen O."/>
            <person name="Gilbert J.A."/>
            <person name="Pupko T."/>
            <person name="Shuman H.A."/>
            <person name="Segal G."/>
        </authorList>
    </citation>
    <scope>NUCLEOTIDE SEQUENCE [LARGE SCALE GENOMIC DNA]</scope>
    <source>
        <strain evidence="3 4">Mt.St.Helens-9</strain>
    </source>
</reference>
<name>A0A0W0Z6W2_LEGSP</name>
<accession>A0A0W0Z6W2</accession>
<protein>
    <recommendedName>
        <fullName evidence="5">Sel1 repeat family protein</fullName>
    </recommendedName>
</protein>
<dbReference type="EMBL" id="LNYX01000013">
    <property type="protein sequence ID" value="KTD64486.1"/>
    <property type="molecule type" value="Genomic_DNA"/>
</dbReference>
<evidence type="ECO:0008006" key="5">
    <source>
        <dbReference type="Google" id="ProtNLM"/>
    </source>
</evidence>